<feature type="region of interest" description="Disordered" evidence="17">
    <location>
        <begin position="1"/>
        <end position="69"/>
    </location>
</feature>
<dbReference type="GO" id="GO:0003677">
    <property type="term" value="F:DNA binding"/>
    <property type="evidence" value="ECO:0007669"/>
    <property type="project" value="UniProtKB-KW"/>
</dbReference>
<accession>A0A9P0NVP0</accession>
<evidence type="ECO:0000256" key="3">
    <source>
        <dbReference type="ARBA" id="ARBA00022741"/>
    </source>
</evidence>
<dbReference type="Pfam" id="PF16203">
    <property type="entry name" value="ERCC3_RAD25_C"/>
    <property type="match status" value="1"/>
</dbReference>
<dbReference type="GO" id="GO:0043138">
    <property type="term" value="F:3'-5' DNA helicase activity"/>
    <property type="evidence" value="ECO:0007669"/>
    <property type="project" value="UniProtKB-EC"/>
</dbReference>
<feature type="compositionally biased region" description="Acidic residues" evidence="17">
    <location>
        <begin position="24"/>
        <end position="41"/>
    </location>
</feature>
<dbReference type="InterPro" id="IPR001161">
    <property type="entry name" value="XPB/Ssl2"/>
</dbReference>
<evidence type="ECO:0000259" key="19">
    <source>
        <dbReference type="PROSITE" id="PS51194"/>
    </source>
</evidence>
<dbReference type="Pfam" id="PF13625">
    <property type="entry name" value="Helicase_C_3"/>
    <property type="match status" value="1"/>
</dbReference>
<dbReference type="EC" id="5.6.2.4" evidence="13"/>
<evidence type="ECO:0000256" key="8">
    <source>
        <dbReference type="ARBA" id="ARBA00023125"/>
    </source>
</evidence>
<evidence type="ECO:0000256" key="9">
    <source>
        <dbReference type="ARBA" id="ARBA00023204"/>
    </source>
</evidence>
<dbReference type="GO" id="GO:0000112">
    <property type="term" value="C:nucleotide-excision repair factor 3 complex"/>
    <property type="evidence" value="ECO:0007669"/>
    <property type="project" value="TreeGrafter"/>
</dbReference>
<evidence type="ECO:0000256" key="4">
    <source>
        <dbReference type="ARBA" id="ARBA00022763"/>
    </source>
</evidence>
<proteinExistence type="inferred from homology"/>
<dbReference type="Gene3D" id="3.40.50.300">
    <property type="entry name" value="P-loop containing nucleotide triphosphate hydrolases"/>
    <property type="match status" value="2"/>
</dbReference>
<dbReference type="Proteomes" id="UP001152888">
    <property type="component" value="Unassembled WGS sequence"/>
</dbReference>
<dbReference type="GO" id="GO:0006289">
    <property type="term" value="P:nucleotide-excision repair"/>
    <property type="evidence" value="ECO:0007669"/>
    <property type="project" value="InterPro"/>
</dbReference>
<dbReference type="PROSITE" id="PS51192">
    <property type="entry name" value="HELICASE_ATP_BIND_1"/>
    <property type="match status" value="1"/>
</dbReference>
<dbReference type="InterPro" id="IPR001650">
    <property type="entry name" value="Helicase_C-like"/>
</dbReference>
<dbReference type="EMBL" id="CAKOFQ010006663">
    <property type="protein sequence ID" value="CAH1955966.1"/>
    <property type="molecule type" value="Genomic_DNA"/>
</dbReference>
<evidence type="ECO:0000256" key="10">
    <source>
        <dbReference type="ARBA" id="ARBA00023235"/>
    </source>
</evidence>
<dbReference type="FunFam" id="3.40.50.300:FF:000117">
    <property type="entry name" value="Putative DNA repair helicase rad25"/>
    <property type="match status" value="1"/>
</dbReference>
<evidence type="ECO:0000256" key="14">
    <source>
        <dbReference type="ARBA" id="ARBA00044799"/>
    </source>
</evidence>
<dbReference type="PANTHER" id="PTHR11274">
    <property type="entry name" value="RAD25/XP-B DNA REPAIR HELICASE"/>
    <property type="match status" value="1"/>
</dbReference>
<dbReference type="SMART" id="SM00487">
    <property type="entry name" value="DEXDc"/>
    <property type="match status" value="1"/>
</dbReference>
<dbReference type="GO" id="GO:0016787">
    <property type="term" value="F:hydrolase activity"/>
    <property type="evidence" value="ECO:0007669"/>
    <property type="project" value="UniProtKB-KW"/>
</dbReference>
<evidence type="ECO:0000256" key="7">
    <source>
        <dbReference type="ARBA" id="ARBA00022840"/>
    </source>
</evidence>
<keyword evidence="8" id="KW-0238">DNA-binding</keyword>
<comment type="similarity">
    <text evidence="2">Belongs to the helicase family. RAD25/XPB subfamily.</text>
</comment>
<dbReference type="SUPFAM" id="SSF52540">
    <property type="entry name" value="P-loop containing nucleoside triphosphate hydrolases"/>
    <property type="match status" value="2"/>
</dbReference>
<organism evidence="20 21">
    <name type="scientific">Acanthoscelides obtectus</name>
    <name type="common">Bean weevil</name>
    <name type="synonym">Bruchus obtectus</name>
    <dbReference type="NCBI Taxonomy" id="200917"/>
    <lineage>
        <taxon>Eukaryota</taxon>
        <taxon>Metazoa</taxon>
        <taxon>Ecdysozoa</taxon>
        <taxon>Arthropoda</taxon>
        <taxon>Hexapoda</taxon>
        <taxon>Insecta</taxon>
        <taxon>Pterygota</taxon>
        <taxon>Neoptera</taxon>
        <taxon>Endopterygota</taxon>
        <taxon>Coleoptera</taxon>
        <taxon>Polyphaga</taxon>
        <taxon>Cucujiformia</taxon>
        <taxon>Chrysomeloidea</taxon>
        <taxon>Chrysomelidae</taxon>
        <taxon>Bruchinae</taxon>
        <taxon>Bruchini</taxon>
        <taxon>Acanthoscelides</taxon>
    </lineage>
</organism>
<evidence type="ECO:0000256" key="6">
    <source>
        <dbReference type="ARBA" id="ARBA00022806"/>
    </source>
</evidence>
<dbReference type="SMART" id="SM00490">
    <property type="entry name" value="HELICc"/>
    <property type="match status" value="1"/>
</dbReference>
<dbReference type="PANTHER" id="PTHR11274:SF0">
    <property type="entry name" value="GENERAL TRANSCRIPTION AND DNA REPAIR FACTOR IIH HELICASE SUBUNIT XPB"/>
    <property type="match status" value="1"/>
</dbReference>
<dbReference type="OrthoDB" id="10262986at2759"/>
<evidence type="ECO:0000256" key="16">
    <source>
        <dbReference type="ARBA" id="ARBA00048988"/>
    </source>
</evidence>
<dbReference type="InterPro" id="IPR032438">
    <property type="entry name" value="ERCC3_RAD25_C"/>
</dbReference>
<dbReference type="GO" id="GO:0005524">
    <property type="term" value="F:ATP binding"/>
    <property type="evidence" value="ECO:0007669"/>
    <property type="project" value="UniProtKB-KW"/>
</dbReference>
<dbReference type="InterPro" id="IPR006935">
    <property type="entry name" value="Helicase/UvrB_N"/>
</dbReference>
<keyword evidence="11" id="KW-0539">Nucleus</keyword>
<keyword evidence="21" id="KW-1185">Reference proteome</keyword>
<evidence type="ECO:0000256" key="17">
    <source>
        <dbReference type="SAM" id="MobiDB-lite"/>
    </source>
</evidence>
<dbReference type="NCBIfam" id="TIGR00603">
    <property type="entry name" value="rad25"/>
    <property type="match status" value="1"/>
</dbReference>
<keyword evidence="9" id="KW-0234">DNA repair</keyword>
<dbReference type="InterPro" id="IPR027417">
    <property type="entry name" value="P-loop_NTPase"/>
</dbReference>
<reference evidence="20" key="1">
    <citation type="submission" date="2022-03" db="EMBL/GenBank/DDBJ databases">
        <authorList>
            <person name="Sayadi A."/>
        </authorList>
    </citation>
    <scope>NUCLEOTIDE SEQUENCE</scope>
</reference>
<comment type="caution">
    <text evidence="20">The sequence shown here is derived from an EMBL/GenBank/DDBJ whole genome shotgun (WGS) entry which is preliminary data.</text>
</comment>
<keyword evidence="6" id="KW-0347">Helicase</keyword>
<evidence type="ECO:0000256" key="12">
    <source>
        <dbReference type="ARBA" id="ARBA00034617"/>
    </source>
</evidence>
<dbReference type="CDD" id="cd18789">
    <property type="entry name" value="SF2_C_XPB"/>
    <property type="match status" value="1"/>
</dbReference>
<dbReference type="GO" id="GO:0097550">
    <property type="term" value="C:transcription preinitiation complex"/>
    <property type="evidence" value="ECO:0007669"/>
    <property type="project" value="TreeGrafter"/>
</dbReference>
<sequence>MGPPKRGGSNKGEGKTKKRKKEEEEWTYEEDDTNDIDETGEADIPGAAARNAERNDQGVQEDEFGAKDYRSQMTLKTDNASRPLWVAPNGHIFLESFSPVYKHAHDFLIAISEPVCRPEFIHEYKLTAYSLYAAVSVGLQTDDIIEYLKRLSKTTIPDGIVEFIKLCTLSYGKVKLVLKHNKYFVESPFPDVLQKLLKDPVIQECRLRRNIENESEELITQVQDKKNVVTFGAKPTTSSEGQGDGTTVPDDITNFYEKMDNEEDDEEASLQTVSFEVNQEKIEVLQKRCIELEHPLLAEYDFRNDTINPDINIDLRPSAVLRPYQEKSLRKMFGNGRARSGVIVLPCGAGKSLVGVTACCTVRKRALVLCNSGVSVEQWKQQFKMWSTADDSMICRFTSEAKDKPMGCSILVTTYSMITHTQRRSWEAEQTMKWLQEQEWGIMVLDEVHTIPAKMFRRVLTIVQSHCKLGLTATLLREDDKIADLNFLIGPKLYEANWLELQKRGFIARVQCAEVWCPMTPEFYREYLVCKTSKRLLLYVMNPNKFRACQYLIRYHERRGDKTIVFSDNVFALKHYAIKMNKPYIYGPTSQGERIQILQNFKFNPKVNTIFVSKVADTSFDLPEANVLIQISSHGGSRRQEAQRLGRILRAKKGAIAEEYNAFFYTLVSQDTMEMNYSRKRQRFLVNQGYSYKVITKLAGMEEEPDLFYKTREEQGQLLQQVLAASDIDCEDERIPGEGGAKSGATRRAGHLGSMSGADDAVYYEFKKSNNANKHPLFKKFRY</sequence>
<evidence type="ECO:0000256" key="2">
    <source>
        <dbReference type="ARBA" id="ARBA00006637"/>
    </source>
</evidence>
<evidence type="ECO:0000256" key="11">
    <source>
        <dbReference type="ARBA" id="ARBA00023242"/>
    </source>
</evidence>
<dbReference type="GO" id="GO:0006367">
    <property type="term" value="P:transcription initiation at RNA polymerase II promoter"/>
    <property type="evidence" value="ECO:0007669"/>
    <property type="project" value="InterPro"/>
</dbReference>
<keyword evidence="7" id="KW-0067">ATP-binding</keyword>
<keyword evidence="5" id="KW-0378">Hydrolase</keyword>
<name>A0A9P0NVP0_ACAOB</name>
<evidence type="ECO:0000256" key="5">
    <source>
        <dbReference type="ARBA" id="ARBA00022801"/>
    </source>
</evidence>
<dbReference type="InterPro" id="IPR050615">
    <property type="entry name" value="ATP-dep_DNA_Helicase"/>
</dbReference>
<protein>
    <recommendedName>
        <fullName evidence="14">General transcription and DNA repair factor IIH helicase/translocase subunit XPB</fullName>
        <ecNumber evidence="13">5.6.2.4</ecNumber>
    </recommendedName>
    <alternativeName>
        <fullName evidence="15">DNA 3'-5' helicase/translocase XPB</fullName>
    </alternativeName>
</protein>
<feature type="domain" description="Helicase ATP-binding" evidence="18">
    <location>
        <begin position="332"/>
        <end position="493"/>
    </location>
</feature>
<comment type="catalytic activity">
    <reaction evidence="12">
        <text>Couples ATP hydrolysis with the unwinding of duplex DNA by translocating in the 3'-5' direction.</text>
        <dbReference type="EC" id="5.6.2.4"/>
    </reaction>
</comment>
<dbReference type="GO" id="GO:0005675">
    <property type="term" value="C:transcription factor TFIIH holo complex"/>
    <property type="evidence" value="ECO:0007669"/>
    <property type="project" value="TreeGrafter"/>
</dbReference>
<feature type="domain" description="Helicase C-terminal" evidence="19">
    <location>
        <begin position="547"/>
        <end position="702"/>
    </location>
</feature>
<dbReference type="PRINTS" id="PR00851">
    <property type="entry name" value="XRODRMPGMNTB"/>
</dbReference>
<comment type="subcellular location">
    <subcellularLocation>
        <location evidence="1">Nucleus</location>
    </subcellularLocation>
</comment>
<dbReference type="InterPro" id="IPR032830">
    <property type="entry name" value="XPB/Ssl2_N"/>
</dbReference>
<evidence type="ECO:0000256" key="13">
    <source>
        <dbReference type="ARBA" id="ARBA00034808"/>
    </source>
</evidence>
<keyword evidence="3" id="KW-0547">Nucleotide-binding</keyword>
<keyword evidence="4" id="KW-0227">DNA damage</keyword>
<evidence type="ECO:0000259" key="18">
    <source>
        <dbReference type="PROSITE" id="PS51192"/>
    </source>
</evidence>
<keyword evidence="10" id="KW-0413">Isomerase</keyword>
<dbReference type="Pfam" id="PF04851">
    <property type="entry name" value="ResIII"/>
    <property type="match status" value="1"/>
</dbReference>
<dbReference type="CDD" id="cd18029">
    <property type="entry name" value="DEXHc_XPB"/>
    <property type="match status" value="1"/>
</dbReference>
<evidence type="ECO:0000313" key="21">
    <source>
        <dbReference type="Proteomes" id="UP001152888"/>
    </source>
</evidence>
<dbReference type="PROSITE" id="PS51194">
    <property type="entry name" value="HELICASE_CTER"/>
    <property type="match status" value="1"/>
</dbReference>
<dbReference type="FunFam" id="3.40.50.300:FF:000077">
    <property type="entry name" value="Probable DNA repair helicase RAD25"/>
    <property type="match status" value="1"/>
</dbReference>
<dbReference type="InterPro" id="IPR014001">
    <property type="entry name" value="Helicase_ATP-bd"/>
</dbReference>
<comment type="catalytic activity">
    <reaction evidence="16">
        <text>ATP + H2O = ADP + phosphate + H(+)</text>
        <dbReference type="Rhea" id="RHEA:13065"/>
        <dbReference type="ChEBI" id="CHEBI:15377"/>
        <dbReference type="ChEBI" id="CHEBI:15378"/>
        <dbReference type="ChEBI" id="CHEBI:30616"/>
        <dbReference type="ChEBI" id="CHEBI:43474"/>
        <dbReference type="ChEBI" id="CHEBI:456216"/>
        <dbReference type="EC" id="5.6.2.4"/>
    </reaction>
</comment>
<gene>
    <name evidence="20" type="ORF">ACAOBT_LOCUS1355</name>
</gene>
<evidence type="ECO:0000256" key="15">
    <source>
        <dbReference type="ARBA" id="ARBA00044810"/>
    </source>
</evidence>
<evidence type="ECO:0000313" key="20">
    <source>
        <dbReference type="EMBL" id="CAH1955966.1"/>
    </source>
</evidence>
<dbReference type="AlphaFoldDB" id="A0A9P0NVP0"/>
<evidence type="ECO:0000256" key="1">
    <source>
        <dbReference type="ARBA" id="ARBA00004123"/>
    </source>
</evidence>